<dbReference type="EMBL" id="PEWN01000140">
    <property type="protein sequence ID" value="PIU50710.1"/>
    <property type="molecule type" value="Genomic_DNA"/>
</dbReference>
<organism evidence="1 2">
    <name type="scientific">Candidatus Desantisbacteria bacterium CG07_land_8_20_14_0_80_39_15</name>
    <dbReference type="NCBI Taxonomy" id="1974549"/>
    <lineage>
        <taxon>Bacteria</taxon>
        <taxon>Candidatus Desantisiibacteriota</taxon>
    </lineage>
</organism>
<gene>
    <name evidence="1" type="ORF">COS91_08280</name>
</gene>
<comment type="caution">
    <text evidence="1">The sequence shown here is derived from an EMBL/GenBank/DDBJ whole genome shotgun (WGS) entry which is preliminary data.</text>
</comment>
<accession>A0A2M6ZEA1</accession>
<dbReference type="Proteomes" id="UP000229227">
    <property type="component" value="Unassembled WGS sequence"/>
</dbReference>
<evidence type="ECO:0000313" key="2">
    <source>
        <dbReference type="Proteomes" id="UP000229227"/>
    </source>
</evidence>
<name>A0A2M6ZEA1_9BACT</name>
<evidence type="ECO:0008006" key="3">
    <source>
        <dbReference type="Google" id="ProtNLM"/>
    </source>
</evidence>
<dbReference type="AlphaFoldDB" id="A0A2M6ZEA1"/>
<evidence type="ECO:0000313" key="1">
    <source>
        <dbReference type="EMBL" id="PIU50710.1"/>
    </source>
</evidence>
<proteinExistence type="predicted"/>
<protein>
    <recommendedName>
        <fullName evidence="3">Transcriptional regulator</fullName>
    </recommendedName>
</protein>
<sequence length="210" mass="24967">MRYIDFKKKFMDFPLLFSARAGISGEEEQVFKNQLSRWVKSGLILKLRRGIYILNKDDRKVHPSRCFLANQLYFPSYVSNEYALAFYGLIPERVVDITSVTTKKTSVFKNEFGTFIYQHIKRDCFNGFSEAKDENNYTFLIARPEKAIVDFFYFNLQNFKKYDHSIFEESYRFQNFSDLSKKKIIDFAVRFKNNKLLDVARTFCELIKKG</sequence>
<reference evidence="2" key="1">
    <citation type="submission" date="2017-09" db="EMBL/GenBank/DDBJ databases">
        <title>Depth-based differentiation of microbial function through sediment-hosted aquifers and enrichment of novel symbionts in the deep terrestrial subsurface.</title>
        <authorList>
            <person name="Probst A.J."/>
            <person name="Ladd B."/>
            <person name="Jarett J.K."/>
            <person name="Geller-Mcgrath D.E."/>
            <person name="Sieber C.M.K."/>
            <person name="Emerson J.B."/>
            <person name="Anantharaman K."/>
            <person name="Thomas B.C."/>
            <person name="Malmstrom R."/>
            <person name="Stieglmeier M."/>
            <person name="Klingl A."/>
            <person name="Woyke T."/>
            <person name="Ryan C.M."/>
            <person name="Banfield J.F."/>
        </authorList>
    </citation>
    <scope>NUCLEOTIDE SEQUENCE [LARGE SCALE GENOMIC DNA]</scope>
</reference>